<dbReference type="PANTHER" id="PTHR34387">
    <property type="entry name" value="SLR1258 PROTEIN"/>
    <property type="match status" value="1"/>
</dbReference>
<feature type="signal peptide" evidence="1">
    <location>
        <begin position="1"/>
        <end position="24"/>
    </location>
</feature>
<dbReference type="EMBL" id="JBIEKR010000003">
    <property type="protein sequence ID" value="MFG6272462.1"/>
    <property type="molecule type" value="Genomic_DNA"/>
</dbReference>
<comment type="caution">
    <text evidence="3">The sequence shown here is derived from an EMBL/GenBank/DDBJ whole genome shotgun (WGS) entry which is preliminary data.</text>
</comment>
<dbReference type="KEGG" id="mhw:ACT01_07955"/>
<dbReference type="InterPro" id="IPR052022">
    <property type="entry name" value="26kDa_periplasmic_antigen"/>
</dbReference>
<dbReference type="AlphaFoldDB" id="A0A848BTE2"/>
<dbReference type="Gene3D" id="3.30.70.2970">
    <property type="entry name" value="Protein of unknown function (DUF541), domain 2"/>
    <property type="match status" value="1"/>
</dbReference>
<dbReference type="Proteomes" id="UP001605989">
    <property type="component" value="Unassembled WGS sequence"/>
</dbReference>
<dbReference type="OrthoDB" id="1682722at2"/>
<dbReference type="Proteomes" id="UP000591071">
    <property type="component" value="Unassembled WGS sequence"/>
</dbReference>
<dbReference type="RefSeq" id="WP_059075904.1">
    <property type="nucleotide sequence ID" value="NZ_CP011940.1"/>
</dbReference>
<dbReference type="Gene3D" id="3.30.110.170">
    <property type="entry name" value="Protein of unknown function (DUF541), domain 1"/>
    <property type="match status" value="1"/>
</dbReference>
<reference evidence="2 5" key="2">
    <citation type="submission" date="2024-10" db="EMBL/GenBank/DDBJ databases">
        <authorList>
            <person name="Sang B.-I."/>
            <person name="Prabhaharan D."/>
        </authorList>
    </citation>
    <scope>NUCLEOTIDE SEQUENCE [LARGE SCALE GENOMIC DNA]</scope>
    <source>
        <strain evidence="2 5">MH</strain>
    </source>
</reference>
<proteinExistence type="predicted"/>
<dbReference type="PANTHER" id="PTHR34387:SF2">
    <property type="entry name" value="SLR1258 PROTEIN"/>
    <property type="match status" value="1"/>
</dbReference>
<dbReference type="Pfam" id="PF04402">
    <property type="entry name" value="SIMPL"/>
    <property type="match status" value="1"/>
</dbReference>
<sequence length="240" mass="25518">MKYRFLKALTLTVLLATASAAAPAVTEAAEQAPSVINVTGYAEQQVAPDTAYITIGMESTASNAQKARSDNNLVMNQVANAVKALGVTKDDLKTTNFNMTPNYDTNGRKIVSYTVTNNLRIRVSDFDLIPRIIEKAGQAGANRVMGMTFTNEHADTIKNNLIKEAVHNGRSAAEAAATAAGGQLGKVKEINISGRTPSYSSVYAGAMNARLMKAESADMAPVEAGTNTLSETVSMTFYIQ</sequence>
<evidence type="ECO:0000313" key="4">
    <source>
        <dbReference type="Proteomes" id="UP000591071"/>
    </source>
</evidence>
<feature type="chain" id="PRO_5039082561" evidence="1">
    <location>
        <begin position="25"/>
        <end position="240"/>
    </location>
</feature>
<reference evidence="3 4" key="1">
    <citation type="submission" date="2020-04" db="EMBL/GenBank/DDBJ databases">
        <authorList>
            <person name="Hitch T.C.A."/>
            <person name="Wylensek D."/>
            <person name="Clavel T."/>
        </authorList>
    </citation>
    <scope>NUCLEOTIDE SEQUENCE [LARGE SCALE GENOMIC DNA]</scope>
    <source>
        <strain evidence="3 4">Oil-RF-744-FAT-WT-6-1</strain>
    </source>
</reference>
<accession>A0A848BTE2</accession>
<dbReference type="EMBL" id="JABAFG010000003">
    <property type="protein sequence ID" value="NME27454.1"/>
    <property type="molecule type" value="Genomic_DNA"/>
</dbReference>
<organism evidence="3 4">
    <name type="scientific">Megasphaera hexanoica</name>
    <dbReference type="NCBI Taxonomy" id="1675036"/>
    <lineage>
        <taxon>Bacteria</taxon>
        <taxon>Bacillati</taxon>
        <taxon>Bacillota</taxon>
        <taxon>Negativicutes</taxon>
        <taxon>Veillonellales</taxon>
        <taxon>Veillonellaceae</taxon>
        <taxon>Megasphaera</taxon>
    </lineage>
</organism>
<keyword evidence="1" id="KW-0732">Signal</keyword>
<evidence type="ECO:0000256" key="1">
    <source>
        <dbReference type="SAM" id="SignalP"/>
    </source>
</evidence>
<evidence type="ECO:0000313" key="2">
    <source>
        <dbReference type="EMBL" id="MFG6272462.1"/>
    </source>
</evidence>
<dbReference type="GO" id="GO:0006974">
    <property type="term" value="P:DNA damage response"/>
    <property type="evidence" value="ECO:0007669"/>
    <property type="project" value="TreeGrafter"/>
</dbReference>
<dbReference type="InterPro" id="IPR007497">
    <property type="entry name" value="SIMPL/DUF541"/>
</dbReference>
<evidence type="ECO:0000313" key="5">
    <source>
        <dbReference type="Proteomes" id="UP001605989"/>
    </source>
</evidence>
<protein>
    <submittedName>
        <fullName evidence="3">SIMPL domain-containing protein</fullName>
    </submittedName>
</protein>
<evidence type="ECO:0000313" key="3">
    <source>
        <dbReference type="EMBL" id="NME27454.1"/>
    </source>
</evidence>
<name>A0A848BTE2_9FIRM</name>
<gene>
    <name evidence="2" type="ORF">ACGTZG_04600</name>
    <name evidence="3" type="ORF">HF872_02250</name>
</gene>
<keyword evidence="5" id="KW-1185">Reference proteome</keyword>